<dbReference type="OrthoDB" id="10024839at2759"/>
<name>L8ECM8_HUMAN</name>
<organism evidence="1">
    <name type="scientific">Homo sapiens</name>
    <name type="common">Human</name>
    <dbReference type="NCBI Taxonomy" id="9606"/>
    <lineage>
        <taxon>Eukaryota</taxon>
        <taxon>Metazoa</taxon>
        <taxon>Chordata</taxon>
        <taxon>Craniata</taxon>
        <taxon>Vertebrata</taxon>
        <taxon>Euteleostomi</taxon>
        <taxon>Mammalia</taxon>
        <taxon>Eutheria</taxon>
        <taxon>Euarchontoglires</taxon>
        <taxon>Primates</taxon>
        <taxon>Haplorrhini</taxon>
        <taxon>Catarrhini</taxon>
        <taxon>Hominidae</taxon>
        <taxon>Homo</taxon>
    </lineage>
</organism>
<reference evidence="1" key="1">
    <citation type="journal article" date="2013" name="PLoS ONE">
        <title>Direct detection of alternative open reading frames translation products in human significantly expands the proteome.</title>
        <authorList>
            <person name="Vanderperre B."/>
            <person name="Lucier J.-F."/>
            <person name="Motard J."/>
            <person name="Tremblay G."/>
            <person name="Vanderperre S."/>
            <person name="Wisztorski M."/>
            <person name="Salzet M."/>
            <person name="Boisvert F.-M."/>
            <person name="Roucou X."/>
        </authorList>
    </citation>
    <scope>NUCLEOTIDE SEQUENCE</scope>
</reference>
<dbReference type="AlphaFoldDB" id="L8ECM8"/>
<dbReference type="EMBL" id="HF584345">
    <property type="protein sequence ID" value="CCQ43842.1"/>
    <property type="molecule type" value="Genomic_DNA"/>
</dbReference>
<protein>
    <submittedName>
        <fullName evidence="1">Alternative protein ARHGAP36</fullName>
    </submittedName>
</protein>
<sequence length="61" mass="6254">MLEVSGDRNTLSWVQGAAQGVVTGGYLGPPVRGTTQRLTASCRALSAGHGVDTGLPFRLGL</sequence>
<proteinExistence type="predicted"/>
<accession>L8ECM8</accession>
<gene>
    <name evidence="1" type="primary">ARHGAP36</name>
</gene>
<evidence type="ECO:0000313" key="1">
    <source>
        <dbReference type="EMBL" id="CCQ43842.1"/>
    </source>
</evidence>